<dbReference type="Proteomes" id="UP000254040">
    <property type="component" value="Unassembled WGS sequence"/>
</dbReference>
<dbReference type="FunFam" id="2.40.30.170:FF:000010">
    <property type="entry name" value="Efflux RND transporter periplasmic adaptor subunit"/>
    <property type="match status" value="1"/>
</dbReference>
<evidence type="ECO:0000259" key="9">
    <source>
        <dbReference type="Pfam" id="PF25954"/>
    </source>
</evidence>
<dbReference type="Pfam" id="PF25954">
    <property type="entry name" value="Beta-barrel_RND_2"/>
    <property type="match status" value="1"/>
</dbReference>
<dbReference type="SUPFAM" id="SSF111369">
    <property type="entry name" value="HlyD-like secretion proteins"/>
    <property type="match status" value="1"/>
</dbReference>
<feature type="domain" description="CzcB-like C-terminal circularly permuted SH3-like" evidence="10">
    <location>
        <begin position="322"/>
        <end position="380"/>
    </location>
</feature>
<evidence type="ECO:0000259" key="10">
    <source>
        <dbReference type="Pfam" id="PF25975"/>
    </source>
</evidence>
<feature type="transmembrane region" description="Helical" evidence="5">
    <location>
        <begin position="7"/>
        <end position="27"/>
    </location>
</feature>
<keyword evidence="5" id="KW-0812">Transmembrane</keyword>
<evidence type="ECO:0000256" key="3">
    <source>
        <dbReference type="ARBA" id="ARBA00022729"/>
    </source>
</evidence>
<dbReference type="InterPro" id="IPR058792">
    <property type="entry name" value="Beta-barrel_RND_2"/>
</dbReference>
<dbReference type="EMBL" id="UGOG01000001">
    <property type="protein sequence ID" value="STX63543.1"/>
    <property type="molecule type" value="Genomic_DNA"/>
</dbReference>
<dbReference type="PANTHER" id="PTHR30097:SF15">
    <property type="entry name" value="CATION EFFLUX SYSTEM PROTEIN CUSB"/>
    <property type="match status" value="1"/>
</dbReference>
<organism evidence="12 14">
    <name type="scientific">Legionella moravica</name>
    <dbReference type="NCBI Taxonomy" id="39962"/>
    <lineage>
        <taxon>Bacteria</taxon>
        <taxon>Pseudomonadati</taxon>
        <taxon>Pseudomonadota</taxon>
        <taxon>Gammaproteobacteria</taxon>
        <taxon>Legionellales</taxon>
        <taxon>Legionellaceae</taxon>
        <taxon>Legionella</taxon>
    </lineage>
</organism>
<dbReference type="AlphaFoldDB" id="A0A378JY15"/>
<comment type="similarity">
    <text evidence="1">Belongs to the membrane fusion protein (MFP) (TC 8.A.1) family.</text>
</comment>
<dbReference type="InterPro" id="IPR058649">
    <property type="entry name" value="CzcB_C"/>
</dbReference>
<evidence type="ECO:0000256" key="1">
    <source>
        <dbReference type="ARBA" id="ARBA00009477"/>
    </source>
</evidence>
<dbReference type="Gene3D" id="6.10.140.730">
    <property type="match status" value="1"/>
</dbReference>
<dbReference type="InterPro" id="IPR051909">
    <property type="entry name" value="MFP_Cation_Efflux"/>
</dbReference>
<keyword evidence="13" id="KW-1185">Reference proteome</keyword>
<reference evidence="12 14" key="2">
    <citation type="submission" date="2018-06" db="EMBL/GenBank/DDBJ databases">
        <authorList>
            <consortium name="Pathogen Informatics"/>
            <person name="Doyle S."/>
        </authorList>
    </citation>
    <scope>NUCLEOTIDE SEQUENCE [LARGE SCALE GENOMIC DNA]</scope>
    <source>
        <strain evidence="12 14">NCTC12239</strain>
    </source>
</reference>
<proteinExistence type="inferred from homology"/>
<keyword evidence="5" id="KW-0472">Membrane</keyword>
<protein>
    <submittedName>
        <fullName evidence="12">Copper/silver efflux system, membrane fusion protein</fullName>
    </submittedName>
</protein>
<evidence type="ECO:0000313" key="11">
    <source>
        <dbReference type="EMBL" id="KTD30966.1"/>
    </source>
</evidence>
<dbReference type="Gene3D" id="2.40.50.320">
    <property type="entry name" value="Copper binding periplasmic protein CusF"/>
    <property type="match status" value="1"/>
</dbReference>
<dbReference type="STRING" id="39962.Lmor_3073"/>
<evidence type="ECO:0000313" key="13">
    <source>
        <dbReference type="Proteomes" id="UP000054985"/>
    </source>
</evidence>
<dbReference type="RefSeq" id="WP_028384793.1">
    <property type="nucleotide sequence ID" value="NZ_CAAAJG010000017.1"/>
</dbReference>
<dbReference type="Pfam" id="PF25975">
    <property type="entry name" value="CzcB_C"/>
    <property type="match status" value="1"/>
</dbReference>
<evidence type="ECO:0000256" key="4">
    <source>
        <dbReference type="ARBA" id="ARBA00023065"/>
    </source>
</evidence>
<dbReference type="EMBL" id="LNYN01000042">
    <property type="protein sequence ID" value="KTD30966.1"/>
    <property type="molecule type" value="Genomic_DNA"/>
</dbReference>
<dbReference type="Pfam" id="PF19335">
    <property type="entry name" value="HMBD"/>
    <property type="match status" value="1"/>
</dbReference>
<dbReference type="InterPro" id="IPR042230">
    <property type="entry name" value="CusF_sf"/>
</dbReference>
<evidence type="ECO:0000259" key="7">
    <source>
        <dbReference type="Pfam" id="PF25869"/>
    </source>
</evidence>
<keyword evidence="3" id="KW-0732">Signal</keyword>
<dbReference type="NCBIfam" id="TIGR01730">
    <property type="entry name" value="RND_mfp"/>
    <property type="match status" value="1"/>
</dbReference>
<dbReference type="GO" id="GO:0022857">
    <property type="term" value="F:transmembrane transporter activity"/>
    <property type="evidence" value="ECO:0007669"/>
    <property type="project" value="InterPro"/>
</dbReference>
<dbReference type="Pfam" id="PF25869">
    <property type="entry name" value="3HB_CusB"/>
    <property type="match status" value="1"/>
</dbReference>
<evidence type="ECO:0000256" key="5">
    <source>
        <dbReference type="SAM" id="Phobius"/>
    </source>
</evidence>
<dbReference type="InterPro" id="IPR006143">
    <property type="entry name" value="RND_pump_MFP"/>
</dbReference>
<dbReference type="GO" id="GO:0060003">
    <property type="term" value="P:copper ion export"/>
    <property type="evidence" value="ECO:0007669"/>
    <property type="project" value="TreeGrafter"/>
</dbReference>
<feature type="domain" description="CusB-like barrel-sandwich hybrid" evidence="8">
    <location>
        <begin position="117"/>
        <end position="232"/>
    </location>
</feature>
<feature type="domain" description="CusB-like three alpha-helical bundle" evidence="7">
    <location>
        <begin position="153"/>
        <end position="199"/>
    </location>
</feature>
<dbReference type="InterPro" id="IPR021647">
    <property type="entry name" value="CusF_Ec"/>
</dbReference>
<sequence length="479" mass="53425">MKKNKLFLFGIILISLILGVLIGRFIIVPGTAQKQPLYWIDPMEPQVHYSRPGKSHMGMELVPVFGDESKDTNETGISISPTVVNNLGVRTAQVVEGPLSRHIETVGYVTPNESEITHIHTYANGWIKKLCVKAVGDVVKSHQVVMQMYSPQLINAQEEFLIALDSHNKSLIDASYKKLQTFHISEEQIQQLKIKRQANQLIDIYSHQGGVVVDLNVREGMYVTPDTEMMNIVDLSNVWIIAEVFEEEANSVQIGESAVAILPAFPGTSWKGQVEYIYPQIDPITRTLKVRFLFSNPHTLLKPNMYATVSLNVNPKPKVLSIPIEALIRSSKEDRVIVSLGQGRFQVRQINVGIESDGRIEVLSGLKVGERVVTSGQFLIDSESNLQADLGRLNSKIEAQSQQEKTIQGHGVIQSIDLTKGVITLNHEAISELGWPAMSMNFLVSKEVNLQLLKVKDKVAFSLKKEGQQFVIINISKMN</sequence>
<dbReference type="Pfam" id="PF25919">
    <property type="entry name" value="BSH_CusB"/>
    <property type="match status" value="1"/>
</dbReference>
<dbReference type="PANTHER" id="PTHR30097">
    <property type="entry name" value="CATION EFFLUX SYSTEM PROTEIN CUSB"/>
    <property type="match status" value="1"/>
</dbReference>
<name>A0A378JY15_9GAMM</name>
<dbReference type="GO" id="GO:0016020">
    <property type="term" value="C:membrane"/>
    <property type="evidence" value="ECO:0007669"/>
    <property type="project" value="InterPro"/>
</dbReference>
<dbReference type="InterPro" id="IPR058791">
    <property type="entry name" value="3HB_CusB"/>
</dbReference>
<evidence type="ECO:0000259" key="8">
    <source>
        <dbReference type="Pfam" id="PF25919"/>
    </source>
</evidence>
<evidence type="ECO:0000256" key="2">
    <source>
        <dbReference type="ARBA" id="ARBA00022448"/>
    </source>
</evidence>
<dbReference type="FunFam" id="2.40.420.20:FF:000003">
    <property type="entry name" value="Cation efflux system protein cusB"/>
    <property type="match status" value="1"/>
</dbReference>
<dbReference type="GO" id="GO:0030288">
    <property type="term" value="C:outer membrane-bounded periplasmic space"/>
    <property type="evidence" value="ECO:0007669"/>
    <property type="project" value="TreeGrafter"/>
</dbReference>
<keyword evidence="2" id="KW-0813">Transport</keyword>
<dbReference type="InterPro" id="IPR045800">
    <property type="entry name" value="HMBD"/>
</dbReference>
<dbReference type="InterPro" id="IPR058790">
    <property type="entry name" value="BSH_CusB"/>
</dbReference>
<dbReference type="Gene3D" id="2.40.420.20">
    <property type="match status" value="1"/>
</dbReference>
<dbReference type="Pfam" id="PF11604">
    <property type="entry name" value="CusF_Ec"/>
    <property type="match status" value="1"/>
</dbReference>
<gene>
    <name evidence="12" type="primary">cusB</name>
    <name evidence="11" type="ORF">Lmor_3073</name>
    <name evidence="12" type="ORF">NCTC12239_02488</name>
</gene>
<dbReference type="GO" id="GO:0015679">
    <property type="term" value="P:plasma membrane copper ion transport"/>
    <property type="evidence" value="ECO:0007669"/>
    <property type="project" value="TreeGrafter"/>
</dbReference>
<evidence type="ECO:0000259" key="6">
    <source>
        <dbReference type="Pfam" id="PF19335"/>
    </source>
</evidence>
<feature type="domain" description="Heavy metal binding" evidence="6">
    <location>
        <begin position="38"/>
        <end position="64"/>
    </location>
</feature>
<dbReference type="Gene3D" id="2.40.30.170">
    <property type="match status" value="1"/>
</dbReference>
<dbReference type="Proteomes" id="UP000054985">
    <property type="component" value="Unassembled WGS sequence"/>
</dbReference>
<reference evidence="11 13" key="1">
    <citation type="submission" date="2015-11" db="EMBL/GenBank/DDBJ databases">
        <title>Genomic analysis of 38 Legionella species identifies large and diverse effector repertoires.</title>
        <authorList>
            <person name="Burstein D."/>
            <person name="Amaro F."/>
            <person name="Zusman T."/>
            <person name="Lifshitz Z."/>
            <person name="Cohen O."/>
            <person name="Gilbert J.A."/>
            <person name="Pupko T."/>
            <person name="Shuman H.A."/>
            <person name="Segal G."/>
        </authorList>
    </citation>
    <scope>NUCLEOTIDE SEQUENCE [LARGE SCALE GENOMIC DNA]</scope>
    <source>
        <strain evidence="11 13">ATCC 43877</strain>
    </source>
</reference>
<evidence type="ECO:0000313" key="12">
    <source>
        <dbReference type="EMBL" id="STX63543.1"/>
    </source>
</evidence>
<dbReference type="OrthoDB" id="9806939at2"/>
<keyword evidence="4" id="KW-0406">Ion transport</keyword>
<dbReference type="GO" id="GO:0046914">
    <property type="term" value="F:transition metal ion binding"/>
    <property type="evidence" value="ECO:0007669"/>
    <property type="project" value="TreeGrafter"/>
</dbReference>
<evidence type="ECO:0000313" key="14">
    <source>
        <dbReference type="Proteomes" id="UP000254040"/>
    </source>
</evidence>
<accession>A0A378JY15</accession>
<keyword evidence="5" id="KW-1133">Transmembrane helix</keyword>
<feature type="domain" description="CusB-like beta-barrel" evidence="9">
    <location>
        <begin position="237"/>
        <end position="312"/>
    </location>
</feature>